<dbReference type="Gene3D" id="3.40.190.10">
    <property type="entry name" value="Periplasmic binding protein-like II"/>
    <property type="match status" value="2"/>
</dbReference>
<dbReference type="PANTHER" id="PTHR35936">
    <property type="entry name" value="MEMBRANE-BOUND LYTIC MUREIN TRANSGLYCOSYLASE F"/>
    <property type="match status" value="1"/>
</dbReference>
<dbReference type="InterPro" id="IPR001638">
    <property type="entry name" value="Solute-binding_3/MltF_N"/>
</dbReference>
<feature type="transmembrane region" description="Helical" evidence="2">
    <location>
        <begin position="7"/>
        <end position="26"/>
    </location>
</feature>
<keyword evidence="2" id="KW-1133">Transmembrane helix</keyword>
<dbReference type="PANTHER" id="PTHR35936:SF19">
    <property type="entry name" value="AMINO-ACID-BINDING PROTEIN YXEM-RELATED"/>
    <property type="match status" value="1"/>
</dbReference>
<reference evidence="4 5" key="1">
    <citation type="submission" date="2020-08" db="EMBL/GenBank/DDBJ databases">
        <title>A Genomic Blueprint of the Chicken Gut Microbiome.</title>
        <authorList>
            <person name="Gilroy R."/>
            <person name="Ravi A."/>
            <person name="Getino M."/>
            <person name="Pursley I."/>
            <person name="Horton D.L."/>
            <person name="Alikhan N.-F."/>
            <person name="Baker D."/>
            <person name="Gharbi K."/>
            <person name="Hall N."/>
            <person name="Watson M."/>
            <person name="Adriaenssens E.M."/>
            <person name="Foster-Nyarko E."/>
            <person name="Jarju S."/>
            <person name="Secka A."/>
            <person name="Antonio M."/>
            <person name="Oren A."/>
            <person name="Chaudhuri R."/>
            <person name="La Ragione R.M."/>
            <person name="Hildebrand F."/>
            <person name="Pallen M.J."/>
        </authorList>
    </citation>
    <scope>NUCLEOTIDE SEQUENCE [LARGE SCALE GENOMIC DNA]</scope>
    <source>
        <strain evidence="4 5">Sa1CVN1</strain>
    </source>
</reference>
<keyword evidence="5" id="KW-1185">Reference proteome</keyword>
<dbReference type="SMART" id="SM00062">
    <property type="entry name" value="PBPb"/>
    <property type="match status" value="1"/>
</dbReference>
<evidence type="ECO:0000259" key="3">
    <source>
        <dbReference type="SMART" id="SM00062"/>
    </source>
</evidence>
<keyword evidence="1" id="KW-0732">Signal</keyword>
<dbReference type="SUPFAM" id="SSF53850">
    <property type="entry name" value="Periplasmic binding protein-like II"/>
    <property type="match status" value="1"/>
</dbReference>
<organism evidence="4 5">
    <name type="scientific">Phocaeicola intestinalis</name>
    <dbReference type="NCBI Taxonomy" id="2762212"/>
    <lineage>
        <taxon>Bacteria</taxon>
        <taxon>Pseudomonadati</taxon>
        <taxon>Bacteroidota</taxon>
        <taxon>Bacteroidia</taxon>
        <taxon>Bacteroidales</taxon>
        <taxon>Bacteroidaceae</taxon>
        <taxon>Phocaeicola</taxon>
    </lineage>
</organism>
<dbReference type="Pfam" id="PF00497">
    <property type="entry name" value="SBP_bac_3"/>
    <property type="match status" value="1"/>
</dbReference>
<protein>
    <submittedName>
        <fullName evidence="4">Transporter substrate-binding domain-containing protein</fullName>
    </submittedName>
</protein>
<evidence type="ECO:0000256" key="1">
    <source>
        <dbReference type="ARBA" id="ARBA00022729"/>
    </source>
</evidence>
<sequence>MQKGKPFIRYSIVAIVIVAGFIVFGTQKENSPAYSPRDYAEIVQSGVLRAVTEYNAISYHINRDTLQGFDYELLNAFASDKHLKLEITPEMSFEKRLAGVTKGKYDLLATGTVITSQSKDTLLFTRPLTLSKQVLVQRKPENEQDSTYIRSQLDLAHKQLHVIKGSPALLRLHNLISEIADTIYIQEVEQYGPEQLLAMVAGKDIDYAVCDESIARSLQERFPNLDINTAISFTQFYAWGVNKHSPALLDTLNHWLERYSKTASYKKLYNKYF</sequence>
<evidence type="ECO:0000256" key="2">
    <source>
        <dbReference type="SAM" id="Phobius"/>
    </source>
</evidence>
<proteinExistence type="predicted"/>
<evidence type="ECO:0000313" key="5">
    <source>
        <dbReference type="Proteomes" id="UP000620874"/>
    </source>
</evidence>
<comment type="caution">
    <text evidence="4">The sequence shown here is derived from an EMBL/GenBank/DDBJ whole genome shotgun (WGS) entry which is preliminary data.</text>
</comment>
<evidence type="ECO:0000313" key="4">
    <source>
        <dbReference type="EMBL" id="MBD8040029.1"/>
    </source>
</evidence>
<accession>A0ABR8Y7L4</accession>
<gene>
    <name evidence="4" type="ORF">H9625_06130</name>
</gene>
<keyword evidence="2" id="KW-0472">Membrane</keyword>
<name>A0ABR8Y7L4_9BACT</name>
<dbReference type="CDD" id="cd01009">
    <property type="entry name" value="PBP2_YfhD_N"/>
    <property type="match status" value="1"/>
</dbReference>
<dbReference type="RefSeq" id="WP_022041212.1">
    <property type="nucleotide sequence ID" value="NZ_JACSPP010000013.1"/>
</dbReference>
<keyword evidence="2" id="KW-0812">Transmembrane</keyword>
<dbReference type="EMBL" id="JACSPP010000013">
    <property type="protein sequence ID" value="MBD8040029.1"/>
    <property type="molecule type" value="Genomic_DNA"/>
</dbReference>
<dbReference type="Proteomes" id="UP000620874">
    <property type="component" value="Unassembled WGS sequence"/>
</dbReference>
<feature type="domain" description="Solute-binding protein family 3/N-terminal" evidence="3">
    <location>
        <begin position="47"/>
        <end position="273"/>
    </location>
</feature>